<evidence type="ECO:0000256" key="7">
    <source>
        <dbReference type="ARBA" id="ARBA00031584"/>
    </source>
</evidence>
<dbReference type="InterPro" id="IPR010227">
    <property type="entry name" value="NADH_Q_OxRdtase_chainM/4"/>
</dbReference>
<evidence type="ECO:0000256" key="6">
    <source>
        <dbReference type="ARBA" id="ARBA00023136"/>
    </source>
</evidence>
<dbReference type="InterPro" id="IPR003918">
    <property type="entry name" value="NADH_UbQ_OxRdtase"/>
</dbReference>
<feature type="transmembrane region" description="Helical" evidence="10">
    <location>
        <begin position="351"/>
        <end position="374"/>
    </location>
</feature>
<feature type="transmembrane region" description="Helical" evidence="10">
    <location>
        <begin position="230"/>
        <end position="249"/>
    </location>
</feature>
<dbReference type="NCBIfam" id="TIGR01972">
    <property type="entry name" value="NDH_I_M"/>
    <property type="match status" value="1"/>
</dbReference>
<evidence type="ECO:0000313" key="13">
    <source>
        <dbReference type="Proteomes" id="UP001595579"/>
    </source>
</evidence>
<evidence type="ECO:0000256" key="10">
    <source>
        <dbReference type="SAM" id="Phobius"/>
    </source>
</evidence>
<dbReference type="EMBL" id="JBHRUG010000037">
    <property type="protein sequence ID" value="MFC3285638.1"/>
    <property type="molecule type" value="Genomic_DNA"/>
</dbReference>
<evidence type="ECO:0000256" key="8">
    <source>
        <dbReference type="ARBA" id="ARBA00032798"/>
    </source>
</evidence>
<comment type="caution">
    <text evidence="12">The sequence shown here is derived from an EMBL/GenBank/DDBJ whole genome shotgun (WGS) entry which is preliminary data.</text>
</comment>
<keyword evidence="12" id="KW-0560">Oxidoreductase</keyword>
<dbReference type="PANTHER" id="PTHR43507">
    <property type="entry name" value="NADH-UBIQUINONE OXIDOREDUCTASE CHAIN 4"/>
    <property type="match status" value="1"/>
</dbReference>
<evidence type="ECO:0000313" key="12">
    <source>
        <dbReference type="EMBL" id="MFC3285638.1"/>
    </source>
</evidence>
<feature type="transmembrane region" description="Helical" evidence="10">
    <location>
        <begin position="124"/>
        <end position="145"/>
    </location>
</feature>
<evidence type="ECO:0000256" key="2">
    <source>
        <dbReference type="ARBA" id="ARBA00009025"/>
    </source>
</evidence>
<organism evidence="12 13">
    <name type="scientific">Litchfieldella rifensis</name>
    <dbReference type="NCBI Taxonomy" id="762643"/>
    <lineage>
        <taxon>Bacteria</taxon>
        <taxon>Pseudomonadati</taxon>
        <taxon>Pseudomonadota</taxon>
        <taxon>Gammaproteobacteria</taxon>
        <taxon>Oceanospirillales</taxon>
        <taxon>Halomonadaceae</taxon>
        <taxon>Litchfieldella</taxon>
    </lineage>
</organism>
<dbReference type="GO" id="GO:0050136">
    <property type="term" value="F:NADH dehydrogenase (quinone) (non-electrogenic) activity"/>
    <property type="evidence" value="ECO:0007669"/>
    <property type="project" value="UniProtKB-EC"/>
</dbReference>
<feature type="transmembrane region" description="Helical" evidence="10">
    <location>
        <begin position="39"/>
        <end position="57"/>
    </location>
</feature>
<dbReference type="InterPro" id="IPR001750">
    <property type="entry name" value="ND/Mrp_TM"/>
</dbReference>
<feature type="transmembrane region" description="Helical" evidence="10">
    <location>
        <begin position="395"/>
        <end position="416"/>
    </location>
</feature>
<evidence type="ECO:0000256" key="5">
    <source>
        <dbReference type="ARBA" id="ARBA00022989"/>
    </source>
</evidence>
<keyword evidence="13" id="KW-1185">Reference proteome</keyword>
<dbReference type="Pfam" id="PF00361">
    <property type="entry name" value="Proton_antipo_M"/>
    <property type="match status" value="1"/>
</dbReference>
<feature type="transmembrane region" description="Helical" evidence="10">
    <location>
        <begin position="191"/>
        <end position="210"/>
    </location>
</feature>
<feature type="transmembrane region" description="Helical" evidence="10">
    <location>
        <begin position="472"/>
        <end position="489"/>
    </location>
</feature>
<evidence type="ECO:0000256" key="4">
    <source>
        <dbReference type="ARBA" id="ARBA00022692"/>
    </source>
</evidence>
<dbReference type="NCBIfam" id="NF004498">
    <property type="entry name" value="PRK05846.1-1"/>
    <property type="match status" value="1"/>
</dbReference>
<keyword evidence="4 9" id="KW-0812">Transmembrane</keyword>
<dbReference type="PANTHER" id="PTHR43507:SF1">
    <property type="entry name" value="NADH-UBIQUINONE OXIDOREDUCTASE CHAIN 4"/>
    <property type="match status" value="1"/>
</dbReference>
<dbReference type="PRINTS" id="PR01437">
    <property type="entry name" value="NUOXDRDTASE4"/>
</dbReference>
<evidence type="ECO:0000256" key="3">
    <source>
        <dbReference type="ARBA" id="ARBA00019906"/>
    </source>
</evidence>
<comment type="subcellular location">
    <subcellularLocation>
        <location evidence="1">Endomembrane system</location>
        <topology evidence="1">Multi-pass membrane protein</topology>
    </subcellularLocation>
    <subcellularLocation>
        <location evidence="9">Membrane</location>
        <topology evidence="9">Multi-pass membrane protein</topology>
    </subcellularLocation>
</comment>
<accession>A0ABV7LUN2</accession>
<comment type="similarity">
    <text evidence="2">Belongs to the complex I subunit 4 family.</text>
</comment>
<protein>
    <recommendedName>
        <fullName evidence="3">NADH-quinone oxidoreductase subunit M</fullName>
    </recommendedName>
    <alternativeName>
        <fullName evidence="7">NADH dehydrogenase I subunit M</fullName>
    </alternativeName>
    <alternativeName>
        <fullName evidence="8">NDH-1 subunit M</fullName>
    </alternativeName>
</protein>
<keyword evidence="5 10" id="KW-1133">Transmembrane helix</keyword>
<gene>
    <name evidence="12" type="primary">nuoM</name>
    <name evidence="12" type="ORF">ACFOEV_18735</name>
</gene>
<feature type="transmembrane region" description="Helical" evidence="10">
    <location>
        <begin position="6"/>
        <end position="27"/>
    </location>
</feature>
<evidence type="ECO:0000259" key="11">
    <source>
        <dbReference type="Pfam" id="PF00361"/>
    </source>
</evidence>
<dbReference type="Proteomes" id="UP001595579">
    <property type="component" value="Unassembled WGS sequence"/>
</dbReference>
<feature type="transmembrane region" description="Helical" evidence="10">
    <location>
        <begin position="96"/>
        <end position="117"/>
    </location>
</feature>
<name>A0ABV7LUN2_9GAMM</name>
<reference evidence="13" key="1">
    <citation type="journal article" date="2019" name="Int. J. Syst. Evol. Microbiol.">
        <title>The Global Catalogue of Microorganisms (GCM) 10K type strain sequencing project: providing services to taxonomists for standard genome sequencing and annotation.</title>
        <authorList>
            <consortium name="The Broad Institute Genomics Platform"/>
            <consortium name="The Broad Institute Genome Sequencing Center for Infectious Disease"/>
            <person name="Wu L."/>
            <person name="Ma J."/>
        </authorList>
    </citation>
    <scope>NUCLEOTIDE SEQUENCE [LARGE SCALE GENOMIC DNA]</scope>
    <source>
        <strain evidence="13">CECT 7698</strain>
    </source>
</reference>
<evidence type="ECO:0000256" key="9">
    <source>
        <dbReference type="RuleBase" id="RU000320"/>
    </source>
</evidence>
<evidence type="ECO:0000256" key="1">
    <source>
        <dbReference type="ARBA" id="ARBA00004127"/>
    </source>
</evidence>
<dbReference type="RefSeq" id="WP_386776417.1">
    <property type="nucleotide sequence ID" value="NZ_JBHRUG010000037.1"/>
</dbReference>
<feature type="transmembrane region" description="Helical" evidence="10">
    <location>
        <begin position="296"/>
        <end position="318"/>
    </location>
</feature>
<keyword evidence="6 10" id="KW-0472">Membrane</keyword>
<feature type="transmembrane region" description="Helical" evidence="10">
    <location>
        <begin position="151"/>
        <end position="170"/>
    </location>
</feature>
<feature type="domain" description="NADH:quinone oxidoreductase/Mrp antiporter transmembrane" evidence="11">
    <location>
        <begin position="144"/>
        <end position="438"/>
    </location>
</feature>
<proteinExistence type="inferred from homology"/>
<feature type="transmembrane region" description="Helical" evidence="10">
    <location>
        <begin position="325"/>
        <end position="345"/>
    </location>
</feature>
<sequence length="527" mass="57431">MPTTGKVLSMILIWLILIPFFGGLLCWQAERWGESVPRWIALGTMVLVLLITLGLWWHGDYRLPPGAGGEASRWAMEWRGEWIPRFGIEVHLALDGLSLILIALTGLLGVLAVLCSWHEIVRRVGFFHLNLLWILVGVVGVFLAIDLFLFFLFWEMMLVPMYFLIALWGHSGSAGRTRIRAATKFFIYTQASGLVMLVAILGLVFAHQATTGEYSFSYEVLRETPLSDDMAMWLMLGFFVAFAVKLPVVPLHGWLPDAHGQAPTAGSVDLAGILLKTGAYGLLRFALPLFPEASQAFAPVAMGLGVIGIFYGALLACGQQDIKRLIAYTSISHMGFVLIGIYAGTELALQGVVMLMVAHAFSTSGLFILSGQLYERLHTRDMREMGGLWGRLPGLPGFTLCFAIASLGMPGTANFVGEFMILFGSFAVVPWVVVIASGGLVLAAIYSLLLMQRVYFGPAQGEGRFAPLDRREAIMMLGLLALVLWFGLYPQPLLETSGAAIGEVGHRFGAFEPAAGWPSTLAGAEGR</sequence>
<feature type="transmembrane region" description="Helical" evidence="10">
    <location>
        <begin position="428"/>
        <end position="451"/>
    </location>
</feature>
<feature type="transmembrane region" description="Helical" evidence="10">
    <location>
        <begin position="270"/>
        <end position="290"/>
    </location>
</feature>